<proteinExistence type="predicted"/>
<gene>
    <name evidence="1" type="ORF">F5876DRAFT_75291</name>
</gene>
<sequence>MVLLFLLLSVALLAKADGDVACTGTGLNWYINMVGESPCTTYERLRQICNPSYQVGTMNVNTPPDACDEQVADCCCNSVAFTLSMLCLNCQQGGSGNGIDAGKGAYQLYLQGSRSPGQWCSPVTNTSLPDNIDTAVCDRNIKIIDDIRTGLFWSDGSWFYMWSYEAISKDVGANNNNAFTHCTSTTSTSTTSTSTSSSATSTSVSGSTATAAVQAVDTTEIPLSPNSASSSTTPASVTSSAGSASIPASGSTIILEKTFSVIYSSSNSYFGSPPLSTSISGDANGTTPGGTNGSNQTFSAPSYHMGKGLIGVIVGAAIGIVCALLALWFFCRSLRKRKGASRTITPTPANVEPFVDREPSWYTAGSNSGNFTPRPRKLELENRSDSRIQPQLTSVYYNDLETDDQRDSSYGLYSDAIASDTLLPVRHVDAGPARVVVERRMSGSLPPAYGEQIL</sequence>
<evidence type="ECO:0000313" key="2">
    <source>
        <dbReference type="Proteomes" id="UP001163835"/>
    </source>
</evidence>
<reference evidence="1" key="1">
    <citation type="submission" date="2022-09" db="EMBL/GenBank/DDBJ databases">
        <title>A Global Phylogenomic Analysis of the Shiitake Genus Lentinula.</title>
        <authorList>
            <consortium name="DOE Joint Genome Institute"/>
            <person name="Sierra-Patev S."/>
            <person name="Min B."/>
            <person name="Naranjo-Ortiz M."/>
            <person name="Looney B."/>
            <person name="Konkel Z."/>
            <person name="Slot J.C."/>
            <person name="Sakamoto Y."/>
            <person name="Steenwyk J.L."/>
            <person name="Rokas A."/>
            <person name="Carro J."/>
            <person name="Camarero S."/>
            <person name="Ferreira P."/>
            <person name="Molpeceres G."/>
            <person name="Ruiz-Duenas F.J."/>
            <person name="Serrano A."/>
            <person name="Henrissat B."/>
            <person name="Drula E."/>
            <person name="Hughes K.W."/>
            <person name="Mata J.L."/>
            <person name="Ishikawa N.K."/>
            <person name="Vargas-Isla R."/>
            <person name="Ushijima S."/>
            <person name="Smith C.A."/>
            <person name="Ahrendt S."/>
            <person name="Andreopoulos W."/>
            <person name="He G."/>
            <person name="Labutti K."/>
            <person name="Lipzen A."/>
            <person name="Ng V."/>
            <person name="Riley R."/>
            <person name="Sandor L."/>
            <person name="Barry K."/>
            <person name="Martinez A.T."/>
            <person name="Xiao Y."/>
            <person name="Gibbons J.G."/>
            <person name="Terashima K."/>
            <person name="Grigoriev I.V."/>
            <person name="Hibbett D.S."/>
        </authorList>
    </citation>
    <scope>NUCLEOTIDE SEQUENCE</scope>
    <source>
        <strain evidence="1">TMI1499</strain>
    </source>
</reference>
<dbReference type="EMBL" id="MU795038">
    <property type="protein sequence ID" value="KAJ3811993.1"/>
    <property type="molecule type" value="Genomic_DNA"/>
</dbReference>
<evidence type="ECO:0000313" key="1">
    <source>
        <dbReference type="EMBL" id="KAJ3811993.1"/>
    </source>
</evidence>
<name>A0ACC1U599_9AGAR</name>
<comment type="caution">
    <text evidence="1">The sequence shown here is derived from an EMBL/GenBank/DDBJ whole genome shotgun (WGS) entry which is preliminary data.</text>
</comment>
<organism evidence="1 2">
    <name type="scientific">Lentinula aff. lateritia</name>
    <dbReference type="NCBI Taxonomy" id="2804960"/>
    <lineage>
        <taxon>Eukaryota</taxon>
        <taxon>Fungi</taxon>
        <taxon>Dikarya</taxon>
        <taxon>Basidiomycota</taxon>
        <taxon>Agaricomycotina</taxon>
        <taxon>Agaricomycetes</taxon>
        <taxon>Agaricomycetidae</taxon>
        <taxon>Agaricales</taxon>
        <taxon>Marasmiineae</taxon>
        <taxon>Omphalotaceae</taxon>
        <taxon>Lentinula</taxon>
    </lineage>
</organism>
<accession>A0ACC1U599</accession>
<protein>
    <submittedName>
        <fullName evidence="1">Uncharacterized protein</fullName>
    </submittedName>
</protein>
<keyword evidence="2" id="KW-1185">Reference proteome</keyword>
<dbReference type="Proteomes" id="UP001163835">
    <property type="component" value="Unassembled WGS sequence"/>
</dbReference>